<dbReference type="GeneID" id="19302143"/>
<dbReference type="STRING" id="670483.S7RNF7"/>
<dbReference type="InterPro" id="IPR036291">
    <property type="entry name" value="NAD(P)-bd_dom_sf"/>
</dbReference>
<name>S7RNF7_GLOTA</name>
<accession>S7RNF7</accession>
<dbReference type="Gene3D" id="3.40.50.720">
    <property type="entry name" value="NAD(P)-binding Rossmann-like Domain"/>
    <property type="match status" value="1"/>
</dbReference>
<keyword evidence="3" id="KW-1185">Reference proteome</keyword>
<dbReference type="EMBL" id="KB469304">
    <property type="protein sequence ID" value="EPQ54304.1"/>
    <property type="molecule type" value="Genomic_DNA"/>
</dbReference>
<dbReference type="HOGENOM" id="CLU_891522_0_0_1"/>
<protein>
    <submittedName>
        <fullName evidence="2">Uncharacterized protein</fullName>
    </submittedName>
</protein>
<dbReference type="AlphaFoldDB" id="S7RNF7"/>
<evidence type="ECO:0000256" key="1">
    <source>
        <dbReference type="SAM" id="MobiDB-lite"/>
    </source>
</evidence>
<dbReference type="RefSeq" id="XP_007867600.1">
    <property type="nucleotide sequence ID" value="XM_007869409.1"/>
</dbReference>
<feature type="region of interest" description="Disordered" evidence="1">
    <location>
        <begin position="98"/>
        <end position="118"/>
    </location>
</feature>
<sequence>MAAALEEIAEGWEPRRRMAAQGKRRDYTDDNDQRRAHSPGVEMVQGSMDNGGERTGGGGDEVVGCGKALGRDGAFDEAVKGVDDIIHSASSLTMEVENKISQNEPLSRYPHSRREGDRRDPQCRIEEWASEEWVQGVKSVVFTSSLVAVLHRCFKGSCHRREDSWNEAAVKECAEKGKDPPPWLMFHCGWGFTELAAVWEFYEEPKSEIPWDITSLTPPLIVGPLVHEVTTPEGLDSSSKIFYGAVVRGVFWKAHIWSLEVPDAVLPAKGVPGGTKVRNTTFDATKERRILGLNYKTLKKTVKDTLADYGGL</sequence>
<evidence type="ECO:0000313" key="3">
    <source>
        <dbReference type="Proteomes" id="UP000030669"/>
    </source>
</evidence>
<evidence type="ECO:0000313" key="2">
    <source>
        <dbReference type="EMBL" id="EPQ54304.1"/>
    </source>
</evidence>
<organism evidence="2 3">
    <name type="scientific">Gloeophyllum trabeum (strain ATCC 11539 / FP-39264 / Madison 617)</name>
    <name type="common">Brown rot fungus</name>
    <dbReference type="NCBI Taxonomy" id="670483"/>
    <lineage>
        <taxon>Eukaryota</taxon>
        <taxon>Fungi</taxon>
        <taxon>Dikarya</taxon>
        <taxon>Basidiomycota</taxon>
        <taxon>Agaricomycotina</taxon>
        <taxon>Agaricomycetes</taxon>
        <taxon>Gloeophyllales</taxon>
        <taxon>Gloeophyllaceae</taxon>
        <taxon>Gloeophyllum</taxon>
    </lineage>
</organism>
<reference evidence="2 3" key="1">
    <citation type="journal article" date="2012" name="Science">
        <title>The Paleozoic origin of enzymatic lignin decomposition reconstructed from 31 fungal genomes.</title>
        <authorList>
            <person name="Floudas D."/>
            <person name="Binder M."/>
            <person name="Riley R."/>
            <person name="Barry K."/>
            <person name="Blanchette R.A."/>
            <person name="Henrissat B."/>
            <person name="Martinez A.T."/>
            <person name="Otillar R."/>
            <person name="Spatafora J.W."/>
            <person name="Yadav J.S."/>
            <person name="Aerts A."/>
            <person name="Benoit I."/>
            <person name="Boyd A."/>
            <person name="Carlson A."/>
            <person name="Copeland A."/>
            <person name="Coutinho P.M."/>
            <person name="de Vries R.P."/>
            <person name="Ferreira P."/>
            <person name="Findley K."/>
            <person name="Foster B."/>
            <person name="Gaskell J."/>
            <person name="Glotzer D."/>
            <person name="Gorecki P."/>
            <person name="Heitman J."/>
            <person name="Hesse C."/>
            <person name="Hori C."/>
            <person name="Igarashi K."/>
            <person name="Jurgens J.A."/>
            <person name="Kallen N."/>
            <person name="Kersten P."/>
            <person name="Kohler A."/>
            <person name="Kuees U."/>
            <person name="Kumar T.K.A."/>
            <person name="Kuo A."/>
            <person name="LaButti K."/>
            <person name="Larrondo L.F."/>
            <person name="Lindquist E."/>
            <person name="Ling A."/>
            <person name="Lombard V."/>
            <person name="Lucas S."/>
            <person name="Lundell T."/>
            <person name="Martin R."/>
            <person name="McLaughlin D.J."/>
            <person name="Morgenstern I."/>
            <person name="Morin E."/>
            <person name="Murat C."/>
            <person name="Nagy L.G."/>
            <person name="Nolan M."/>
            <person name="Ohm R.A."/>
            <person name="Patyshakuliyeva A."/>
            <person name="Rokas A."/>
            <person name="Ruiz-Duenas F.J."/>
            <person name="Sabat G."/>
            <person name="Salamov A."/>
            <person name="Samejima M."/>
            <person name="Schmutz J."/>
            <person name="Slot J.C."/>
            <person name="St John F."/>
            <person name="Stenlid J."/>
            <person name="Sun H."/>
            <person name="Sun S."/>
            <person name="Syed K."/>
            <person name="Tsang A."/>
            <person name="Wiebenga A."/>
            <person name="Young D."/>
            <person name="Pisabarro A."/>
            <person name="Eastwood D.C."/>
            <person name="Martin F."/>
            <person name="Cullen D."/>
            <person name="Grigoriev I.V."/>
            <person name="Hibbett D.S."/>
        </authorList>
    </citation>
    <scope>NUCLEOTIDE SEQUENCE [LARGE SCALE GENOMIC DNA]</scope>
    <source>
        <strain evidence="2 3">ATCC 11539</strain>
    </source>
</reference>
<proteinExistence type="predicted"/>
<feature type="region of interest" description="Disordered" evidence="1">
    <location>
        <begin position="1"/>
        <end position="61"/>
    </location>
</feature>
<dbReference type="KEGG" id="gtr:GLOTRDRAFT_130672"/>
<dbReference type="Proteomes" id="UP000030669">
    <property type="component" value="Unassembled WGS sequence"/>
</dbReference>
<dbReference type="OrthoDB" id="2735536at2759"/>
<dbReference type="SUPFAM" id="SSF51735">
    <property type="entry name" value="NAD(P)-binding Rossmann-fold domains"/>
    <property type="match status" value="1"/>
</dbReference>
<feature type="compositionally biased region" description="Basic and acidic residues" evidence="1">
    <location>
        <begin position="23"/>
        <end position="35"/>
    </location>
</feature>
<gene>
    <name evidence="2" type="ORF">GLOTRDRAFT_130672</name>
</gene>